<dbReference type="InterPro" id="IPR029063">
    <property type="entry name" value="SAM-dependent_MTases_sf"/>
</dbReference>
<evidence type="ECO:0000256" key="1">
    <source>
        <dbReference type="SAM" id="MobiDB-lite"/>
    </source>
</evidence>
<protein>
    <recommendedName>
        <fullName evidence="4">S-adenosyl methyltransferase</fullName>
    </recommendedName>
</protein>
<organism evidence="2 3">
    <name type="scientific">Saccharopolyspora gloriosae</name>
    <dbReference type="NCBI Taxonomy" id="455344"/>
    <lineage>
        <taxon>Bacteria</taxon>
        <taxon>Bacillati</taxon>
        <taxon>Actinomycetota</taxon>
        <taxon>Actinomycetes</taxon>
        <taxon>Pseudonocardiales</taxon>
        <taxon>Pseudonocardiaceae</taxon>
        <taxon>Saccharopolyspora</taxon>
    </lineage>
</organism>
<dbReference type="AlphaFoldDB" id="A0A840N8A0"/>
<reference evidence="2 3" key="1">
    <citation type="submission" date="2020-08" db="EMBL/GenBank/DDBJ databases">
        <title>Sequencing the genomes of 1000 actinobacteria strains.</title>
        <authorList>
            <person name="Klenk H.-P."/>
        </authorList>
    </citation>
    <scope>NUCLEOTIDE SEQUENCE [LARGE SCALE GENOMIC DNA]</scope>
    <source>
        <strain evidence="2 3">DSM 45582</strain>
    </source>
</reference>
<dbReference type="InterPro" id="IPR006764">
    <property type="entry name" value="SAM_dep_MeTrfase_SAV2177_type"/>
</dbReference>
<evidence type="ECO:0008006" key="4">
    <source>
        <dbReference type="Google" id="ProtNLM"/>
    </source>
</evidence>
<comment type="caution">
    <text evidence="2">The sequence shown here is derived from an EMBL/GenBank/DDBJ whole genome shotgun (WGS) entry which is preliminary data.</text>
</comment>
<evidence type="ECO:0000313" key="3">
    <source>
        <dbReference type="Proteomes" id="UP000580474"/>
    </source>
</evidence>
<dbReference type="RefSeq" id="WP_343071157.1">
    <property type="nucleotide sequence ID" value="NZ_JACHIV010000001.1"/>
</dbReference>
<dbReference type="Pfam" id="PF04672">
    <property type="entry name" value="Methyltransf_19"/>
    <property type="match status" value="1"/>
</dbReference>
<dbReference type="Proteomes" id="UP000580474">
    <property type="component" value="Unassembled WGS sequence"/>
</dbReference>
<accession>A0A840N8A0</accession>
<dbReference type="SUPFAM" id="SSF53335">
    <property type="entry name" value="S-adenosyl-L-methionine-dependent methyltransferases"/>
    <property type="match status" value="1"/>
</dbReference>
<sequence>MSPERQSHVDLAGLTGDPDTNGPNAARMYDYYLGGSANFAVDRAAAEEQIATLPSVATTARANRAFLGRAVRLCLDLGVNQFLDLGSGVPTVGNVHEIAHQIDPTARIAYVDREPIAVAHARRLLRDEPRVSVTQADLTAPRTVLTAPGVTELLDFTRPVAVLAISVLHFVRDEQDPAAILATYRDACVSGSVLALSHTTIENLAPATVDRGLAIYQRTSTPVIPRPLSAAPALLTGYEVLEPGPVRVTAWRPDVDPDASEPVANTWAAFGILP</sequence>
<evidence type="ECO:0000313" key="2">
    <source>
        <dbReference type="EMBL" id="MBB5067031.1"/>
    </source>
</evidence>
<dbReference type="PIRSF" id="PIRSF017393">
    <property type="entry name" value="MTase_SAV2177"/>
    <property type="match status" value="1"/>
</dbReference>
<feature type="region of interest" description="Disordered" evidence="1">
    <location>
        <begin position="1"/>
        <end position="21"/>
    </location>
</feature>
<dbReference type="Gene3D" id="3.40.50.150">
    <property type="entry name" value="Vaccinia Virus protein VP39"/>
    <property type="match status" value="1"/>
</dbReference>
<name>A0A840N8A0_9PSEU</name>
<proteinExistence type="predicted"/>
<keyword evidence="3" id="KW-1185">Reference proteome</keyword>
<dbReference type="EMBL" id="JACHIV010000001">
    <property type="protein sequence ID" value="MBB5067031.1"/>
    <property type="molecule type" value="Genomic_DNA"/>
</dbReference>
<gene>
    <name evidence="2" type="ORF">BJ969_000119</name>
</gene>